<accession>A0ABR7X080</accession>
<proteinExistence type="predicted"/>
<feature type="signal peptide" evidence="1">
    <location>
        <begin position="1"/>
        <end position="22"/>
    </location>
</feature>
<keyword evidence="1" id="KW-0732">Signal</keyword>
<evidence type="ECO:0000256" key="1">
    <source>
        <dbReference type="SAM" id="SignalP"/>
    </source>
</evidence>
<name>A0ABR7X080_9SPHI</name>
<sequence>MRKIYLLLLIATIGLSSCKKEAKTTPKTFDISGNWKLTSLSTDFINGVQIVATLSNQSTGGYVDHMIFNSDGTGSMTLEGKTIREFKYDVTDSKIHFSSVFYHNGHTLVSERSFMSLITNFAGSELEFTDQIYVYTKENYNGKPYDRFERHISLVKEK</sequence>
<dbReference type="Proteomes" id="UP000618754">
    <property type="component" value="Unassembled WGS sequence"/>
</dbReference>
<feature type="chain" id="PRO_5045832989" description="Lipocalin-like domain-containing protein" evidence="1">
    <location>
        <begin position="23"/>
        <end position="158"/>
    </location>
</feature>
<dbReference type="RefSeq" id="WP_191173904.1">
    <property type="nucleotide sequence ID" value="NZ_JACWMW010000001.1"/>
</dbReference>
<organism evidence="2 3">
    <name type="scientific">Mucilaginibacter rigui</name>
    <dbReference type="NCBI Taxonomy" id="534635"/>
    <lineage>
        <taxon>Bacteria</taxon>
        <taxon>Pseudomonadati</taxon>
        <taxon>Bacteroidota</taxon>
        <taxon>Sphingobacteriia</taxon>
        <taxon>Sphingobacteriales</taxon>
        <taxon>Sphingobacteriaceae</taxon>
        <taxon>Mucilaginibacter</taxon>
    </lineage>
</organism>
<dbReference type="PROSITE" id="PS51257">
    <property type="entry name" value="PROKAR_LIPOPROTEIN"/>
    <property type="match status" value="1"/>
</dbReference>
<comment type="caution">
    <text evidence="2">The sequence shown here is derived from an EMBL/GenBank/DDBJ whole genome shotgun (WGS) entry which is preliminary data.</text>
</comment>
<evidence type="ECO:0000313" key="2">
    <source>
        <dbReference type="EMBL" id="MBD1383996.1"/>
    </source>
</evidence>
<evidence type="ECO:0000313" key="3">
    <source>
        <dbReference type="Proteomes" id="UP000618754"/>
    </source>
</evidence>
<evidence type="ECO:0008006" key="4">
    <source>
        <dbReference type="Google" id="ProtNLM"/>
    </source>
</evidence>
<keyword evidence="3" id="KW-1185">Reference proteome</keyword>
<reference evidence="2 3" key="1">
    <citation type="submission" date="2020-09" db="EMBL/GenBank/DDBJ databases">
        <title>Novel species of Mucilaginibacter isolated from a glacier on the Tibetan Plateau.</title>
        <authorList>
            <person name="Liu Q."/>
            <person name="Xin Y.-H."/>
        </authorList>
    </citation>
    <scope>NUCLEOTIDE SEQUENCE [LARGE SCALE GENOMIC DNA]</scope>
    <source>
        <strain evidence="2 3">CGMCC 1.13878</strain>
    </source>
</reference>
<protein>
    <recommendedName>
        <fullName evidence="4">Lipocalin-like domain-containing protein</fullName>
    </recommendedName>
</protein>
<dbReference type="EMBL" id="JACWMW010000001">
    <property type="protein sequence ID" value="MBD1383996.1"/>
    <property type="molecule type" value="Genomic_DNA"/>
</dbReference>
<gene>
    <name evidence="2" type="ORF">IDJ75_01810</name>
</gene>